<feature type="region of interest" description="Disordered" evidence="1">
    <location>
        <begin position="1"/>
        <end position="23"/>
    </location>
</feature>
<protein>
    <submittedName>
        <fullName evidence="2">Uncharacterized protein</fullName>
    </submittedName>
</protein>
<feature type="compositionally biased region" description="Low complexity" evidence="1">
    <location>
        <begin position="65"/>
        <end position="77"/>
    </location>
</feature>
<dbReference type="Proteomes" id="UP001500064">
    <property type="component" value="Unassembled WGS sequence"/>
</dbReference>
<sequence>MSDSRRASFSAARQSSEVRSSIPASSRTISAVIGVRNSWEASETNRRCLATASSSRASVSLTVVASSATSSSVPGTSMRRPRSSALIRSRPLLMRSTGARTWPTPYQAPQPISASSTPEAPNRMAAM</sequence>
<organism evidence="2 3">
    <name type="scientific">Nonomuraea maheshkhaliensis</name>
    <dbReference type="NCBI Taxonomy" id="419590"/>
    <lineage>
        <taxon>Bacteria</taxon>
        <taxon>Bacillati</taxon>
        <taxon>Actinomycetota</taxon>
        <taxon>Actinomycetes</taxon>
        <taxon>Streptosporangiales</taxon>
        <taxon>Streptosporangiaceae</taxon>
        <taxon>Nonomuraea</taxon>
    </lineage>
</organism>
<reference evidence="3" key="1">
    <citation type="journal article" date="2019" name="Int. J. Syst. Evol. Microbiol.">
        <title>The Global Catalogue of Microorganisms (GCM) 10K type strain sequencing project: providing services to taxonomists for standard genome sequencing and annotation.</title>
        <authorList>
            <consortium name="The Broad Institute Genomics Platform"/>
            <consortium name="The Broad Institute Genome Sequencing Center for Infectious Disease"/>
            <person name="Wu L."/>
            <person name="Ma J."/>
        </authorList>
    </citation>
    <scope>NUCLEOTIDE SEQUENCE [LARGE SCALE GENOMIC DNA]</scope>
    <source>
        <strain evidence="3">JCM 13929</strain>
    </source>
</reference>
<accession>A0ABP4RUU1</accession>
<dbReference type="EMBL" id="BAAAMU010000063">
    <property type="protein sequence ID" value="GAA1660912.1"/>
    <property type="molecule type" value="Genomic_DNA"/>
</dbReference>
<gene>
    <name evidence="2" type="ORF">GCM10009733_068370</name>
</gene>
<evidence type="ECO:0000256" key="1">
    <source>
        <dbReference type="SAM" id="MobiDB-lite"/>
    </source>
</evidence>
<feature type="compositionally biased region" description="Polar residues" evidence="1">
    <location>
        <begin position="110"/>
        <end position="119"/>
    </location>
</feature>
<proteinExistence type="predicted"/>
<comment type="caution">
    <text evidence="2">The sequence shown here is derived from an EMBL/GenBank/DDBJ whole genome shotgun (WGS) entry which is preliminary data.</text>
</comment>
<evidence type="ECO:0000313" key="3">
    <source>
        <dbReference type="Proteomes" id="UP001500064"/>
    </source>
</evidence>
<evidence type="ECO:0000313" key="2">
    <source>
        <dbReference type="EMBL" id="GAA1660912.1"/>
    </source>
</evidence>
<name>A0ABP4RUU1_9ACTN</name>
<feature type="region of interest" description="Disordered" evidence="1">
    <location>
        <begin position="65"/>
        <end position="127"/>
    </location>
</feature>
<keyword evidence="3" id="KW-1185">Reference proteome</keyword>